<gene>
    <name evidence="14" type="primary">PIF1</name>
    <name evidence="17" type="ORF">F8M41_002665</name>
</gene>
<feature type="compositionally biased region" description="Polar residues" evidence="15">
    <location>
        <begin position="72"/>
        <end position="85"/>
    </location>
</feature>
<evidence type="ECO:0000313" key="18">
    <source>
        <dbReference type="Proteomes" id="UP000439903"/>
    </source>
</evidence>
<evidence type="ECO:0000256" key="5">
    <source>
        <dbReference type="ARBA" id="ARBA00022801"/>
    </source>
</evidence>
<evidence type="ECO:0000256" key="3">
    <source>
        <dbReference type="ARBA" id="ARBA00022741"/>
    </source>
</evidence>
<comment type="similarity">
    <text evidence="14">Belongs to the helicase family. PIF1 subfamily.</text>
</comment>
<comment type="subcellular location">
    <subcellularLocation>
        <location evidence="2">Nucleus</location>
        <location evidence="2">Nucleolus</location>
    </subcellularLocation>
    <subcellularLocation>
        <location evidence="14">Nucleus</location>
    </subcellularLocation>
    <subcellularLocation>
        <location evidence="14">Mitochondrion</location>
    </subcellularLocation>
</comment>
<keyword evidence="3 14" id="KW-0547">Nucleotide-binding</keyword>
<reference evidence="17 18" key="1">
    <citation type="journal article" date="2019" name="Environ. Microbiol.">
        <title>At the nexus of three kingdoms: the genome of the mycorrhizal fungus Gigaspora margarita provides insights into plant, endobacterial and fungal interactions.</title>
        <authorList>
            <person name="Venice F."/>
            <person name="Ghignone S."/>
            <person name="Salvioli di Fossalunga A."/>
            <person name="Amselem J."/>
            <person name="Novero M."/>
            <person name="Xianan X."/>
            <person name="Sedzielewska Toro K."/>
            <person name="Morin E."/>
            <person name="Lipzen A."/>
            <person name="Grigoriev I.V."/>
            <person name="Henrissat B."/>
            <person name="Martin F.M."/>
            <person name="Bonfante P."/>
        </authorList>
    </citation>
    <scope>NUCLEOTIDE SEQUENCE [LARGE SCALE GENOMIC DNA]</scope>
    <source>
        <strain evidence="17 18">BEG34</strain>
    </source>
</reference>
<feature type="DNA-binding region" evidence="14">
    <location>
        <begin position="584"/>
        <end position="603"/>
    </location>
</feature>
<evidence type="ECO:0000256" key="8">
    <source>
        <dbReference type="ARBA" id="ARBA00023125"/>
    </source>
</evidence>
<keyword evidence="12 14" id="KW-0413">Isomerase</keyword>
<proteinExistence type="inferred from homology"/>
<dbReference type="InterPro" id="IPR048293">
    <property type="entry name" value="PIF1_RRM3_pfh1"/>
</dbReference>
<evidence type="ECO:0000256" key="14">
    <source>
        <dbReference type="HAMAP-Rule" id="MF_03176"/>
    </source>
</evidence>
<dbReference type="PANTHER" id="PTHR47642">
    <property type="entry name" value="ATP-DEPENDENT DNA HELICASE"/>
    <property type="match status" value="1"/>
</dbReference>
<protein>
    <recommendedName>
        <fullName evidence="14">ATP-dependent DNA helicase PIF1</fullName>
        <ecNumber evidence="14">5.6.2.3</ecNumber>
    </recommendedName>
    <alternativeName>
        <fullName evidence="14">DNA 5'-3' helicase PIF1</fullName>
    </alternativeName>
    <alternativeName>
        <fullName evidence="14">DNA repair and recombination helicase PIF1</fullName>
    </alternativeName>
</protein>
<dbReference type="InterPro" id="IPR049163">
    <property type="entry name" value="Pif1-like_2B_dom"/>
</dbReference>
<dbReference type="CDD" id="cd18809">
    <property type="entry name" value="SF1_C_RecD"/>
    <property type="match status" value="1"/>
</dbReference>
<keyword evidence="4 14" id="KW-0227">DNA damage</keyword>
<dbReference type="Proteomes" id="UP000439903">
    <property type="component" value="Unassembled WGS sequence"/>
</dbReference>
<evidence type="ECO:0000256" key="7">
    <source>
        <dbReference type="ARBA" id="ARBA00022840"/>
    </source>
</evidence>
<dbReference type="HAMAP" id="MF_03176">
    <property type="entry name" value="PIF1"/>
    <property type="match status" value="1"/>
</dbReference>
<evidence type="ECO:0000256" key="2">
    <source>
        <dbReference type="ARBA" id="ARBA00004604"/>
    </source>
</evidence>
<dbReference type="InterPro" id="IPR051055">
    <property type="entry name" value="PIF1_helicase"/>
</dbReference>
<keyword evidence="6 14" id="KW-0347">Helicase</keyword>
<dbReference type="EC" id="5.6.2.3" evidence="14"/>
<dbReference type="GO" id="GO:0005739">
    <property type="term" value="C:mitochondrion"/>
    <property type="evidence" value="ECO:0007669"/>
    <property type="project" value="UniProtKB-SubCell"/>
</dbReference>
<dbReference type="GO" id="GO:0006281">
    <property type="term" value="P:DNA repair"/>
    <property type="evidence" value="ECO:0007669"/>
    <property type="project" value="UniProtKB-UniRule"/>
</dbReference>
<evidence type="ECO:0000256" key="9">
    <source>
        <dbReference type="ARBA" id="ARBA00023128"/>
    </source>
</evidence>
<dbReference type="Pfam" id="PF21530">
    <property type="entry name" value="Pif1_2B_dom"/>
    <property type="match status" value="1"/>
</dbReference>
<evidence type="ECO:0000256" key="1">
    <source>
        <dbReference type="ARBA" id="ARBA00001946"/>
    </source>
</evidence>
<keyword evidence="7 14" id="KW-0067">ATP-binding</keyword>
<keyword evidence="18" id="KW-1185">Reference proteome</keyword>
<dbReference type="GO" id="GO:0005524">
    <property type="term" value="F:ATP binding"/>
    <property type="evidence" value="ECO:0007669"/>
    <property type="project" value="UniProtKB-UniRule"/>
</dbReference>
<feature type="compositionally biased region" description="Basic and acidic residues" evidence="15">
    <location>
        <begin position="60"/>
        <end position="71"/>
    </location>
</feature>
<feature type="binding site" evidence="14">
    <location>
        <begin position="207"/>
        <end position="214"/>
    </location>
    <ligand>
        <name>ATP</name>
        <dbReference type="ChEBI" id="CHEBI:30616"/>
    </ligand>
</feature>
<dbReference type="OrthoDB" id="5578775at2759"/>
<keyword evidence="11 14" id="KW-0234">DNA repair</keyword>
<dbReference type="Pfam" id="PF05970">
    <property type="entry name" value="PIF1"/>
    <property type="match status" value="1"/>
</dbReference>
<dbReference type="SUPFAM" id="SSF52540">
    <property type="entry name" value="P-loop containing nucleoside triphosphate hydrolases"/>
    <property type="match status" value="2"/>
</dbReference>
<dbReference type="EMBL" id="WTPW01001229">
    <property type="protein sequence ID" value="KAF0448453.1"/>
    <property type="molecule type" value="Genomic_DNA"/>
</dbReference>
<evidence type="ECO:0000256" key="13">
    <source>
        <dbReference type="ARBA" id="ARBA00023242"/>
    </source>
</evidence>
<evidence type="ECO:0000256" key="4">
    <source>
        <dbReference type="ARBA" id="ARBA00022763"/>
    </source>
</evidence>
<dbReference type="InterPro" id="IPR010285">
    <property type="entry name" value="DNA_helicase_pif1-like_DEAD"/>
</dbReference>
<dbReference type="SMART" id="SM00382">
    <property type="entry name" value="AAA"/>
    <property type="match status" value="1"/>
</dbReference>
<evidence type="ECO:0000313" key="17">
    <source>
        <dbReference type="EMBL" id="KAF0448453.1"/>
    </source>
</evidence>
<keyword evidence="13 14" id="KW-0539">Nucleus</keyword>
<dbReference type="GO" id="GO:0003697">
    <property type="term" value="F:single-stranded DNA binding"/>
    <property type="evidence" value="ECO:0007669"/>
    <property type="project" value="UniProtKB-ARBA"/>
</dbReference>
<dbReference type="AlphaFoldDB" id="A0A8H4A8B1"/>
<feature type="compositionally biased region" description="Polar residues" evidence="15">
    <location>
        <begin position="9"/>
        <end position="26"/>
    </location>
</feature>
<evidence type="ECO:0000259" key="16">
    <source>
        <dbReference type="SMART" id="SM00382"/>
    </source>
</evidence>
<name>A0A8H4A8B1_GIGMA</name>
<comment type="catalytic activity">
    <reaction evidence="14">
        <text>ATP + H2O = ADP + phosphate + H(+)</text>
        <dbReference type="Rhea" id="RHEA:13065"/>
        <dbReference type="ChEBI" id="CHEBI:15377"/>
        <dbReference type="ChEBI" id="CHEBI:15378"/>
        <dbReference type="ChEBI" id="CHEBI:30616"/>
        <dbReference type="ChEBI" id="CHEBI:43474"/>
        <dbReference type="ChEBI" id="CHEBI:456216"/>
        <dbReference type="EC" id="5.6.2.3"/>
    </reaction>
</comment>
<evidence type="ECO:0000256" key="15">
    <source>
        <dbReference type="SAM" id="MobiDB-lite"/>
    </source>
</evidence>
<dbReference type="FunFam" id="3.40.50.300:FF:001226">
    <property type="entry name" value="ATP-dependent DNA helicase PIF1"/>
    <property type="match status" value="1"/>
</dbReference>
<evidence type="ECO:0000256" key="11">
    <source>
        <dbReference type="ARBA" id="ARBA00023204"/>
    </source>
</evidence>
<feature type="domain" description="AAA+ ATPase" evidence="16">
    <location>
        <begin position="199"/>
        <end position="346"/>
    </location>
</feature>
<evidence type="ECO:0000256" key="12">
    <source>
        <dbReference type="ARBA" id="ARBA00023235"/>
    </source>
</evidence>
<evidence type="ECO:0000256" key="10">
    <source>
        <dbReference type="ARBA" id="ARBA00023172"/>
    </source>
</evidence>
<accession>A0A8H4A8B1</accession>
<dbReference type="InterPro" id="IPR003593">
    <property type="entry name" value="AAA+_ATPase"/>
</dbReference>
<sequence>MPKTKGKPVQSNTIIPWCLNSSTPNGTPAKEVPGGKKRKASIGTSSRQPDDTSSSGDCEPISKKRFLESQHNKTNTSTQDGLPGFTSASLLFTEDNTEEPVRVIKRKKPGYTVSKELTDFRPSSSYKSSSQVSIQTNQDDGFEDVIPMSDDEDWNDQTKERWFELQRSTNVKDVKNGFLPEDSTLTAEQREVYELAVLKRESIFFTGSAGTGKSMLLQKIITALKDMISNEAVAVTATTGLAALNIGGTTLHYFAGIGLGQGTIQELTKKVRDNKSARQRWIDCNVLIIDEISMLDGDLFDTLEAIARNIKNNTRPFGGIQLIITGDFFQLPPISKDNRCVAKFSFEARTWKTAVKHTIQLTRVFRQKDNELIELLNEMRTGKVSDRFSELIARLENEPNYPDDGIKPTELYPRNDNVNSANLVQLDKIPHKSHSFFAIDWEPMRIGQLRMLMKSCLAPQELKLKRDAQVMLIKNLKDYNLVNGSRGVVIGYHSNSTGQDYFKGEEEGLAINDLLPIVRFTDSNQKIVVEPQEWTIPGNGGKTVLASRKQIPLILAWAISIHKSQGQTLDRVKIDLGRVFEKGQAYVALSRATSTASLQVLNFRPTKVTAHEKVKAFYVSLRKHDDSAVQCRDEDKDDNLTKV</sequence>
<keyword evidence="5 14" id="KW-0378">Hydrolase</keyword>
<comment type="caution">
    <text evidence="17">The sequence shown here is derived from an EMBL/GenBank/DDBJ whole genome shotgun (WGS) entry which is preliminary data.</text>
</comment>
<feature type="compositionally biased region" description="Polar residues" evidence="15">
    <location>
        <begin position="42"/>
        <end position="56"/>
    </location>
</feature>
<evidence type="ECO:0000256" key="6">
    <source>
        <dbReference type="ARBA" id="ARBA00022806"/>
    </source>
</evidence>
<comment type="subunit">
    <text evidence="14">Monomer.</text>
</comment>
<dbReference type="CDD" id="cd18037">
    <property type="entry name" value="DEXSc_Pif1_like"/>
    <property type="match status" value="1"/>
</dbReference>
<comment type="function">
    <text evidence="14">DNA-dependent ATPase and 5'-3' DNA helicase required for the maintenance of both mitochondrial and nuclear genome stability.</text>
</comment>
<dbReference type="GO" id="GO:0006310">
    <property type="term" value="P:DNA recombination"/>
    <property type="evidence" value="ECO:0007669"/>
    <property type="project" value="UniProtKB-UniRule"/>
</dbReference>
<dbReference type="InterPro" id="IPR027417">
    <property type="entry name" value="P-loop_NTPase"/>
</dbReference>
<dbReference type="GO" id="GO:0016787">
    <property type="term" value="F:hydrolase activity"/>
    <property type="evidence" value="ECO:0007669"/>
    <property type="project" value="UniProtKB-KW"/>
</dbReference>
<dbReference type="GO" id="GO:0043139">
    <property type="term" value="F:5'-3' DNA helicase activity"/>
    <property type="evidence" value="ECO:0007669"/>
    <property type="project" value="UniProtKB-UniRule"/>
</dbReference>
<dbReference type="PANTHER" id="PTHR47642:SF5">
    <property type="entry name" value="ATP-DEPENDENT DNA HELICASE"/>
    <property type="match status" value="1"/>
</dbReference>
<dbReference type="GO" id="GO:0005730">
    <property type="term" value="C:nucleolus"/>
    <property type="evidence" value="ECO:0007669"/>
    <property type="project" value="UniProtKB-SubCell"/>
</dbReference>
<keyword evidence="10 14" id="KW-0233">DNA recombination</keyword>
<feature type="region of interest" description="Disordered" evidence="15">
    <location>
        <begin position="1"/>
        <end position="85"/>
    </location>
</feature>
<organism evidence="17 18">
    <name type="scientific">Gigaspora margarita</name>
    <dbReference type="NCBI Taxonomy" id="4874"/>
    <lineage>
        <taxon>Eukaryota</taxon>
        <taxon>Fungi</taxon>
        <taxon>Fungi incertae sedis</taxon>
        <taxon>Mucoromycota</taxon>
        <taxon>Glomeromycotina</taxon>
        <taxon>Glomeromycetes</taxon>
        <taxon>Diversisporales</taxon>
        <taxon>Gigasporaceae</taxon>
        <taxon>Gigaspora</taxon>
    </lineage>
</organism>
<dbReference type="GO" id="GO:0000723">
    <property type="term" value="P:telomere maintenance"/>
    <property type="evidence" value="ECO:0007669"/>
    <property type="project" value="InterPro"/>
</dbReference>
<keyword evidence="9 14" id="KW-0496">Mitochondrion</keyword>
<comment type="cofactor">
    <cofactor evidence="1 14">
        <name>Mg(2+)</name>
        <dbReference type="ChEBI" id="CHEBI:18420"/>
    </cofactor>
</comment>
<dbReference type="Gene3D" id="3.40.50.300">
    <property type="entry name" value="P-loop containing nucleotide triphosphate hydrolases"/>
    <property type="match status" value="2"/>
</dbReference>
<keyword evidence="8 14" id="KW-0238">DNA-binding</keyword>